<feature type="region of interest" description="Disordered" evidence="1">
    <location>
        <begin position="343"/>
        <end position="379"/>
    </location>
</feature>
<dbReference type="AlphaFoldDB" id="A0A5B0LT61"/>
<feature type="compositionally biased region" description="Low complexity" evidence="1">
    <location>
        <begin position="77"/>
        <end position="89"/>
    </location>
</feature>
<proteinExistence type="predicted"/>
<feature type="region of interest" description="Disordered" evidence="1">
    <location>
        <begin position="425"/>
        <end position="477"/>
    </location>
</feature>
<comment type="caution">
    <text evidence="2">The sequence shown here is derived from an EMBL/GenBank/DDBJ whole genome shotgun (WGS) entry which is preliminary data.</text>
</comment>
<name>A0A5B0LT61_PUCGR</name>
<sequence length="526" mass="59177">MIIQFTSLVLSHTDHSKATPVKTYSEAVLASEETRSEPNKTAKAAPRKPKKQFKSPEEVPSEWDESNLSSKSETRKTAATVVKKPVKSASRSKTLTSNGPIPPPAILAEQPESTEKSQATAHPTKKKPTVPAKSNDLLPITDPFKSNEKPSKLIDKDSISHLSFKKLDREPLAKTANNAAETSIDQAPRKKEAAVRVDSLSEAAKTLLNDHPGSSATSSSSVIHSDGSDLDIITGATAQLWSKPKTLPAPLEEDILLKFRPAFHLLLQGVKLNQEYFRRAEKTKDEDLKVVALRSASELQTDLLCSITQEEFQKIFNWDPKSEFDEYLNTQKGQTFLKEIGAEVTPTPPPEVQMQPPEATQSQPRDQPTETHPQMYYHPNGCYYPYPPMNTSQQNQYWPQQDYNQNYSTYQQGYYPPQQWVNNQVHQEEQSVPHQETRKKVHGQAPKSNRNRPRNRKEKGPSWVPPPRGLISARQPPWRTPICTPAADWRVRLHAIAEWRAGRHATRLQGVYPAGWRACLHAQYGS</sequence>
<evidence type="ECO:0000256" key="1">
    <source>
        <dbReference type="SAM" id="MobiDB-lite"/>
    </source>
</evidence>
<feature type="compositionally biased region" description="Polar residues" evidence="1">
    <location>
        <begin position="358"/>
        <end position="372"/>
    </location>
</feature>
<feature type="region of interest" description="Disordered" evidence="1">
    <location>
        <begin position="29"/>
        <end position="153"/>
    </location>
</feature>
<organism evidence="2 3">
    <name type="scientific">Puccinia graminis f. sp. tritici</name>
    <dbReference type="NCBI Taxonomy" id="56615"/>
    <lineage>
        <taxon>Eukaryota</taxon>
        <taxon>Fungi</taxon>
        <taxon>Dikarya</taxon>
        <taxon>Basidiomycota</taxon>
        <taxon>Pucciniomycotina</taxon>
        <taxon>Pucciniomycetes</taxon>
        <taxon>Pucciniales</taxon>
        <taxon>Pucciniaceae</taxon>
        <taxon>Puccinia</taxon>
    </lineage>
</organism>
<dbReference type="EMBL" id="VDEP01000509">
    <property type="protein sequence ID" value="KAA1066764.1"/>
    <property type="molecule type" value="Genomic_DNA"/>
</dbReference>
<reference evidence="2 3" key="1">
    <citation type="submission" date="2019-05" db="EMBL/GenBank/DDBJ databases">
        <title>Emergence of the Ug99 lineage of the wheat stem rust pathogen through somatic hybridization.</title>
        <authorList>
            <person name="Li F."/>
            <person name="Upadhyaya N.M."/>
            <person name="Sperschneider J."/>
            <person name="Matny O."/>
            <person name="Nguyen-Phuc H."/>
            <person name="Mago R."/>
            <person name="Raley C."/>
            <person name="Miller M.E."/>
            <person name="Silverstein K.A.T."/>
            <person name="Henningsen E."/>
            <person name="Hirsch C.D."/>
            <person name="Visser B."/>
            <person name="Pretorius Z.A."/>
            <person name="Steffenson B.J."/>
            <person name="Schwessinger B."/>
            <person name="Dodds P.N."/>
            <person name="Figueroa M."/>
        </authorList>
    </citation>
    <scope>NUCLEOTIDE SEQUENCE [LARGE SCALE GENOMIC DNA]</scope>
    <source>
        <strain evidence="2 3">Ug99</strain>
    </source>
</reference>
<protein>
    <submittedName>
        <fullName evidence="2">Uncharacterized protein</fullName>
    </submittedName>
</protein>
<evidence type="ECO:0000313" key="2">
    <source>
        <dbReference type="EMBL" id="KAA1066764.1"/>
    </source>
</evidence>
<evidence type="ECO:0000313" key="3">
    <source>
        <dbReference type="Proteomes" id="UP000325313"/>
    </source>
</evidence>
<feature type="compositionally biased region" description="Basic and acidic residues" evidence="1">
    <location>
        <begin position="426"/>
        <end position="438"/>
    </location>
</feature>
<gene>
    <name evidence="2" type="ORF">PGTUg99_022324</name>
</gene>
<accession>A0A5B0LT61</accession>
<dbReference type="Proteomes" id="UP000325313">
    <property type="component" value="Unassembled WGS sequence"/>
</dbReference>